<name>B7G2S3_PHATC</name>
<dbReference type="InParanoid" id="B7G2S3"/>
<gene>
    <name evidence="2" type="ORF">PHATRDRAFT_47183</name>
</gene>
<feature type="compositionally biased region" description="Low complexity" evidence="1">
    <location>
        <begin position="508"/>
        <end position="528"/>
    </location>
</feature>
<dbReference type="HOGENOM" id="CLU_339643_0_0_1"/>
<feature type="compositionally biased region" description="Basic and acidic residues" evidence="1">
    <location>
        <begin position="584"/>
        <end position="596"/>
    </location>
</feature>
<reference evidence="2 3" key="1">
    <citation type="journal article" date="2008" name="Nature">
        <title>The Phaeodactylum genome reveals the evolutionary history of diatom genomes.</title>
        <authorList>
            <person name="Bowler C."/>
            <person name="Allen A.E."/>
            <person name="Badger J.H."/>
            <person name="Grimwood J."/>
            <person name="Jabbari K."/>
            <person name="Kuo A."/>
            <person name="Maheswari U."/>
            <person name="Martens C."/>
            <person name="Maumus F."/>
            <person name="Otillar R.P."/>
            <person name="Rayko E."/>
            <person name="Salamov A."/>
            <person name="Vandepoele K."/>
            <person name="Beszteri B."/>
            <person name="Gruber A."/>
            <person name="Heijde M."/>
            <person name="Katinka M."/>
            <person name="Mock T."/>
            <person name="Valentin K."/>
            <person name="Verret F."/>
            <person name="Berges J.A."/>
            <person name="Brownlee C."/>
            <person name="Cadoret J.P."/>
            <person name="Chiovitti A."/>
            <person name="Choi C.J."/>
            <person name="Coesel S."/>
            <person name="De Martino A."/>
            <person name="Detter J.C."/>
            <person name="Durkin C."/>
            <person name="Falciatore A."/>
            <person name="Fournet J."/>
            <person name="Haruta M."/>
            <person name="Huysman M.J."/>
            <person name="Jenkins B.D."/>
            <person name="Jiroutova K."/>
            <person name="Jorgensen R.E."/>
            <person name="Joubert Y."/>
            <person name="Kaplan A."/>
            <person name="Kroger N."/>
            <person name="Kroth P.G."/>
            <person name="La Roche J."/>
            <person name="Lindquist E."/>
            <person name="Lommer M."/>
            <person name="Martin-Jezequel V."/>
            <person name="Lopez P.J."/>
            <person name="Lucas S."/>
            <person name="Mangogna M."/>
            <person name="McGinnis K."/>
            <person name="Medlin L.K."/>
            <person name="Montsant A."/>
            <person name="Oudot-Le Secq M.P."/>
            <person name="Napoli C."/>
            <person name="Obornik M."/>
            <person name="Parker M.S."/>
            <person name="Petit J.L."/>
            <person name="Porcel B.M."/>
            <person name="Poulsen N."/>
            <person name="Robison M."/>
            <person name="Rychlewski L."/>
            <person name="Rynearson T.A."/>
            <person name="Schmutz J."/>
            <person name="Shapiro H."/>
            <person name="Siaut M."/>
            <person name="Stanley M."/>
            <person name="Sussman M.R."/>
            <person name="Taylor A.R."/>
            <person name="Vardi A."/>
            <person name="von Dassow P."/>
            <person name="Vyverman W."/>
            <person name="Willis A."/>
            <person name="Wyrwicz L.S."/>
            <person name="Rokhsar D.S."/>
            <person name="Weissenbach J."/>
            <person name="Armbrust E.V."/>
            <person name="Green B.R."/>
            <person name="Van de Peer Y."/>
            <person name="Grigoriev I.V."/>
        </authorList>
    </citation>
    <scope>NUCLEOTIDE SEQUENCE [LARGE SCALE GENOMIC DNA]</scope>
    <source>
        <strain evidence="2 3">CCAP 1055/1</strain>
    </source>
</reference>
<protein>
    <submittedName>
        <fullName evidence="2">Uncharacterized protein</fullName>
    </submittedName>
</protein>
<organism evidence="2 3">
    <name type="scientific">Phaeodactylum tricornutum (strain CCAP 1055/1)</name>
    <dbReference type="NCBI Taxonomy" id="556484"/>
    <lineage>
        <taxon>Eukaryota</taxon>
        <taxon>Sar</taxon>
        <taxon>Stramenopiles</taxon>
        <taxon>Ochrophyta</taxon>
        <taxon>Bacillariophyta</taxon>
        <taxon>Bacillariophyceae</taxon>
        <taxon>Bacillariophycidae</taxon>
        <taxon>Naviculales</taxon>
        <taxon>Phaeodactylaceae</taxon>
        <taxon>Phaeodactylum</taxon>
    </lineage>
</organism>
<evidence type="ECO:0000313" key="2">
    <source>
        <dbReference type="EMBL" id="EEC47179.1"/>
    </source>
</evidence>
<dbReference type="EMBL" id="CM000614">
    <property type="protein sequence ID" value="EEC47179.1"/>
    <property type="molecule type" value="Genomic_DNA"/>
</dbReference>
<proteinExistence type="predicted"/>
<sequence length="897" mass="98289">MSNEIWSEKHQSWTEVPRERDRGNSTCLIRQQENGRNPRQSSVAYVFRVGILCLSTIAYRSSIWNSIQIACSASVVMEEEKASGIGSSSSSRSSLSNEELGTIAQRALQLSVIAAESKPNRRENSPLMQLLKTNRIRKVAFHGNNKAFAIASGVESCHPHDAGLISPVHHVSNSSAKKKFIPGPSKEVSSKLSRAERIAALKRHNRRMAPSPVNEHALTEPHDSSKPIETTFRPSFGHLMNLHTHIRRNDGSSTSCSNTALPLRVQGLSQATLQRLSPSPEECSQNTVQSHAKNVFLEENVQSDRIESSTICRFLVRSSDEMVLNHGTPGTELNSEAKMPRSRVLIENKERGFVDTKSESAPFVSSWIPEGSSKTGARTRVENSLVREKCGAQLSENSSSVPDHEEDIFSGLDTCSTTKKAPEVALPPLHSRSYVGKATETEMTGVKLKKIAHVSSESTASMGADNTTSTDGSVHFFEENSAESGELYEGYPHFRQGGVSDHVPARCSQSGGDSASSTQSTSTPSVISGDNTLAGVATNNQAINGEGDSLFLNLGCAIADSLDHLCKLTYQECNLEGTAGQQNDKSKTSFRDERTTSSEGYTVHLNDAVSTQKGTGNNYATTKLSSRNMIGVDTATEIRGAAQTGLEWNRRYLQPKEEASLGTKEKTESILVPRREKLDFNEERRQQARVKLLGHAAKAVSWSVLQPSARSEGDQECTEILLQDPNTLFPAKKSYPLRNAASEIPRNNQTSLAAFSYRLRNPGIKVLKLGRKRKWQSRHLTVSRHPEGSGLESNCPSALVWLKEPPKKVSVNFKEGYAGRGGFLFSKLVHIDTGFASSTFVPSIPKKWENEFSQLGVGLVCYSMRNGSNRSLIFCFTTEDEAGHFRTAMQIVKDAAN</sequence>
<dbReference type="AlphaFoldDB" id="B7G2S3"/>
<dbReference type="KEGG" id="pti:PHATRDRAFT_47183"/>
<dbReference type="RefSeq" id="XP_002181256.1">
    <property type="nucleotide sequence ID" value="XM_002181220.1"/>
</dbReference>
<keyword evidence="3" id="KW-1185">Reference proteome</keyword>
<feature type="region of interest" description="Disordered" evidence="1">
    <location>
        <begin position="578"/>
        <end position="603"/>
    </location>
</feature>
<accession>B7G2S3</accession>
<dbReference type="Proteomes" id="UP000000759">
    <property type="component" value="Chromosome 12"/>
</dbReference>
<evidence type="ECO:0000313" key="3">
    <source>
        <dbReference type="Proteomes" id="UP000000759"/>
    </source>
</evidence>
<dbReference type="GeneID" id="7202068"/>
<dbReference type="PaxDb" id="2850-Phatr47183"/>
<dbReference type="OrthoDB" id="10621120at2759"/>
<reference evidence="3" key="2">
    <citation type="submission" date="2008-08" db="EMBL/GenBank/DDBJ databases">
        <authorList>
            <consortium name="Diatom Consortium"/>
            <person name="Grigoriev I."/>
            <person name="Grimwood J."/>
            <person name="Kuo A."/>
            <person name="Otillar R.P."/>
            <person name="Salamov A."/>
            <person name="Detter J.C."/>
            <person name="Lindquist E."/>
            <person name="Shapiro H."/>
            <person name="Lucas S."/>
            <person name="Glavina del Rio T."/>
            <person name="Pitluck S."/>
            <person name="Rokhsar D."/>
            <person name="Bowler C."/>
        </authorList>
    </citation>
    <scope>GENOME REANNOTATION</scope>
    <source>
        <strain evidence="3">CCAP 1055/1</strain>
    </source>
</reference>
<feature type="region of interest" description="Disordered" evidence="1">
    <location>
        <begin position="1"/>
        <end position="24"/>
    </location>
</feature>
<evidence type="ECO:0000256" key="1">
    <source>
        <dbReference type="SAM" id="MobiDB-lite"/>
    </source>
</evidence>
<feature type="region of interest" description="Disordered" evidence="1">
    <location>
        <begin position="490"/>
        <end position="528"/>
    </location>
</feature>
<feature type="compositionally biased region" description="Basic and acidic residues" evidence="1">
    <location>
        <begin position="1"/>
        <end position="23"/>
    </location>
</feature>